<dbReference type="PANTHER" id="PTHR34106:SF5">
    <property type="entry name" value="GLYCOSIDASE"/>
    <property type="match status" value="1"/>
</dbReference>
<keyword evidence="2" id="KW-0808">Transferase</keyword>
<keyword evidence="5" id="KW-1185">Reference proteome</keyword>
<evidence type="ECO:0000313" key="5">
    <source>
        <dbReference type="Proteomes" id="UP001500620"/>
    </source>
</evidence>
<dbReference type="PIRSF" id="PIRSF016202">
    <property type="entry name" value="PH1107"/>
    <property type="match status" value="1"/>
</dbReference>
<keyword evidence="4" id="KW-0326">Glycosidase</keyword>
<gene>
    <name evidence="4" type="ORF">GCM10022255_004410</name>
</gene>
<sequence length="316" mass="34817">MHFDAELFHREATNPLLTAGDWPYPINSVFNPGACLHNGDTVLVCRVEDRRGISHLTVARSKDGRTNWVVDGKPLIADDPTDAHSCWGVEDPRVTYVQELGAYVIAYTAYGPGGPCVGLARTEDFLTVESLGVVMPPEDKNASLLPRMIDGHYVLFHRPVSVLSARADVWLSKSTDLRSWTTPDPVMQARSGPWWDATRIGMGPPPIETPHGWLAVYHGVKAMVATSIYRVGLVMLDLDDPTKVIRRTPSWVLGPDTDYERVGDVPNVVFPSGLVLDETTDELRLYYGAADLTVGMASARFSEVVDYLISLPAEDE</sequence>
<dbReference type="PANTHER" id="PTHR34106">
    <property type="entry name" value="GLYCOSIDASE"/>
    <property type="match status" value="1"/>
</dbReference>
<organism evidence="4 5">
    <name type="scientific">Dactylosporangium darangshiense</name>
    <dbReference type="NCBI Taxonomy" id="579108"/>
    <lineage>
        <taxon>Bacteria</taxon>
        <taxon>Bacillati</taxon>
        <taxon>Actinomycetota</taxon>
        <taxon>Actinomycetes</taxon>
        <taxon>Micromonosporales</taxon>
        <taxon>Micromonosporaceae</taxon>
        <taxon>Dactylosporangium</taxon>
    </lineage>
</organism>
<comment type="similarity">
    <text evidence="3">Belongs to the glycosyl hydrolase 130 family.</text>
</comment>
<evidence type="ECO:0000256" key="1">
    <source>
        <dbReference type="ARBA" id="ARBA00022676"/>
    </source>
</evidence>
<dbReference type="SUPFAM" id="SSF75005">
    <property type="entry name" value="Arabinanase/levansucrase/invertase"/>
    <property type="match status" value="1"/>
</dbReference>
<dbReference type="InterPro" id="IPR023296">
    <property type="entry name" value="Glyco_hydro_beta-prop_sf"/>
</dbReference>
<dbReference type="EMBL" id="BAABAT010000001">
    <property type="protein sequence ID" value="GAA4243820.1"/>
    <property type="molecule type" value="Genomic_DNA"/>
</dbReference>
<dbReference type="Gene3D" id="2.115.10.20">
    <property type="entry name" value="Glycosyl hydrolase domain, family 43"/>
    <property type="match status" value="1"/>
</dbReference>
<evidence type="ECO:0000313" key="4">
    <source>
        <dbReference type="EMBL" id="GAA4243820.1"/>
    </source>
</evidence>
<dbReference type="InterPro" id="IPR007184">
    <property type="entry name" value="Mannoside_phosphorylase"/>
</dbReference>
<keyword evidence="4" id="KW-0378">Hydrolase</keyword>
<protein>
    <submittedName>
        <fullName evidence="4">Glycosidase</fullName>
    </submittedName>
</protein>
<comment type="caution">
    <text evidence="4">The sequence shown here is derived from an EMBL/GenBank/DDBJ whole genome shotgun (WGS) entry which is preliminary data.</text>
</comment>
<keyword evidence="1" id="KW-0328">Glycosyltransferase</keyword>
<dbReference type="RefSeq" id="WP_345120563.1">
    <property type="nucleotide sequence ID" value="NZ_BAABAT010000001.1"/>
</dbReference>
<dbReference type="GO" id="GO:0016798">
    <property type="term" value="F:hydrolase activity, acting on glycosyl bonds"/>
    <property type="evidence" value="ECO:0007669"/>
    <property type="project" value="UniProtKB-KW"/>
</dbReference>
<evidence type="ECO:0000256" key="3">
    <source>
        <dbReference type="ARBA" id="ARBA00024356"/>
    </source>
</evidence>
<dbReference type="CDD" id="cd18615">
    <property type="entry name" value="GH130"/>
    <property type="match status" value="1"/>
</dbReference>
<dbReference type="Pfam" id="PF04041">
    <property type="entry name" value="Glyco_hydro_130"/>
    <property type="match status" value="1"/>
</dbReference>
<proteinExistence type="inferred from homology"/>
<evidence type="ECO:0000256" key="2">
    <source>
        <dbReference type="ARBA" id="ARBA00022679"/>
    </source>
</evidence>
<dbReference type="Proteomes" id="UP001500620">
    <property type="component" value="Unassembled WGS sequence"/>
</dbReference>
<accession>A0ABP8CV76</accession>
<reference evidence="5" key="1">
    <citation type="journal article" date="2019" name="Int. J. Syst. Evol. Microbiol.">
        <title>The Global Catalogue of Microorganisms (GCM) 10K type strain sequencing project: providing services to taxonomists for standard genome sequencing and annotation.</title>
        <authorList>
            <consortium name="The Broad Institute Genomics Platform"/>
            <consortium name="The Broad Institute Genome Sequencing Center for Infectious Disease"/>
            <person name="Wu L."/>
            <person name="Ma J."/>
        </authorList>
    </citation>
    <scope>NUCLEOTIDE SEQUENCE [LARGE SCALE GENOMIC DNA]</scope>
    <source>
        <strain evidence="5">JCM 17441</strain>
    </source>
</reference>
<name>A0ABP8CV76_9ACTN</name>